<accession>B7P4B0</accession>
<evidence type="ECO:0000256" key="1">
    <source>
        <dbReference type="SAM" id="MobiDB-lite"/>
    </source>
</evidence>
<evidence type="ECO:0000313" key="3">
    <source>
        <dbReference type="EnsemblMetazoa" id="ISCW000506-PA"/>
    </source>
</evidence>
<sequence>MFPMQKHSLPMQVSMTMPIRDCLAQNEVHLTFSPGQPKEPSASEYEEGGRVGVAMFD</sequence>
<reference evidence="2 4" key="1">
    <citation type="submission" date="2008-03" db="EMBL/GenBank/DDBJ databases">
        <title>Annotation of Ixodes scapularis.</title>
        <authorList>
            <consortium name="Ixodes scapularis Genome Project Consortium"/>
            <person name="Caler E."/>
            <person name="Hannick L.I."/>
            <person name="Bidwell S."/>
            <person name="Joardar V."/>
            <person name="Thiagarajan M."/>
            <person name="Amedeo P."/>
            <person name="Galinsky K.J."/>
            <person name="Schobel S."/>
            <person name="Inman J."/>
            <person name="Hostetler J."/>
            <person name="Miller J."/>
            <person name="Hammond M."/>
            <person name="Megy K."/>
            <person name="Lawson D."/>
            <person name="Kodira C."/>
            <person name="Sutton G."/>
            <person name="Meyer J."/>
            <person name="Hill C.A."/>
            <person name="Birren B."/>
            <person name="Nene V."/>
            <person name="Collins F."/>
            <person name="Alarcon-Chaidez F."/>
            <person name="Wikel S."/>
            <person name="Strausberg R."/>
        </authorList>
    </citation>
    <scope>NUCLEOTIDE SEQUENCE [LARGE SCALE GENOMIC DNA]</scope>
    <source>
        <strain evidence="4">Wikel</strain>
        <strain evidence="2">Wikel colony</strain>
    </source>
</reference>
<evidence type="ECO:0000313" key="4">
    <source>
        <dbReference type="Proteomes" id="UP000001555"/>
    </source>
</evidence>
<dbReference type="InParanoid" id="B7P4B0"/>
<dbReference type="HOGENOM" id="CLU_2998751_0_0_1"/>
<dbReference type="VEuPathDB" id="VectorBase:ISCI000506"/>
<dbReference type="EMBL" id="DS634651">
    <property type="protein sequence ID" value="EEC01432.1"/>
    <property type="molecule type" value="Genomic_DNA"/>
</dbReference>
<organism>
    <name type="scientific">Ixodes scapularis</name>
    <name type="common">Black-legged tick</name>
    <name type="synonym">Deer tick</name>
    <dbReference type="NCBI Taxonomy" id="6945"/>
    <lineage>
        <taxon>Eukaryota</taxon>
        <taxon>Metazoa</taxon>
        <taxon>Ecdysozoa</taxon>
        <taxon>Arthropoda</taxon>
        <taxon>Chelicerata</taxon>
        <taxon>Arachnida</taxon>
        <taxon>Acari</taxon>
        <taxon>Parasitiformes</taxon>
        <taxon>Ixodida</taxon>
        <taxon>Ixodoidea</taxon>
        <taxon>Ixodidae</taxon>
        <taxon>Ixodinae</taxon>
        <taxon>Ixodes</taxon>
    </lineage>
</organism>
<dbReference type="PaxDb" id="6945-B7P4B0"/>
<evidence type="ECO:0000313" key="2">
    <source>
        <dbReference type="EMBL" id="EEC01432.1"/>
    </source>
</evidence>
<gene>
    <name evidence="2" type="ORF">IscW_ISCW000506</name>
</gene>
<dbReference type="VEuPathDB" id="VectorBase:ISCW000506"/>
<dbReference type="AlphaFoldDB" id="B7P4B0"/>
<keyword evidence="4" id="KW-1185">Reference proteome</keyword>
<reference evidence="3" key="2">
    <citation type="submission" date="2020-05" db="UniProtKB">
        <authorList>
            <consortium name="EnsemblMetazoa"/>
        </authorList>
    </citation>
    <scope>IDENTIFICATION</scope>
    <source>
        <strain evidence="3">wikel</strain>
    </source>
</reference>
<dbReference type="EMBL" id="ABJB010949572">
    <property type="status" value="NOT_ANNOTATED_CDS"/>
    <property type="molecule type" value="Genomic_DNA"/>
</dbReference>
<dbReference type="EnsemblMetazoa" id="ISCW000506-RA">
    <property type="protein sequence ID" value="ISCW000506-PA"/>
    <property type="gene ID" value="ISCW000506"/>
</dbReference>
<name>B7P4B0_IXOSC</name>
<feature type="region of interest" description="Disordered" evidence="1">
    <location>
        <begin position="33"/>
        <end position="57"/>
    </location>
</feature>
<dbReference type="Proteomes" id="UP000001555">
    <property type="component" value="Unassembled WGS sequence"/>
</dbReference>
<proteinExistence type="predicted"/>
<protein>
    <submittedName>
        <fullName evidence="2 3">Uncharacterized protein</fullName>
    </submittedName>
</protein>